<feature type="domain" description="Response regulatory" evidence="5">
    <location>
        <begin position="1374"/>
        <end position="1496"/>
    </location>
</feature>
<dbReference type="Gene3D" id="3.40.50.2300">
    <property type="match status" value="2"/>
</dbReference>
<dbReference type="InterPro" id="IPR011006">
    <property type="entry name" value="CheY-like_superfamily"/>
</dbReference>
<dbReference type="PROSITE" id="PS50110">
    <property type="entry name" value="RESPONSE_REGULATORY"/>
    <property type="match status" value="2"/>
</dbReference>
<dbReference type="InterPro" id="IPR000014">
    <property type="entry name" value="PAS"/>
</dbReference>
<dbReference type="SUPFAM" id="SSF52172">
    <property type="entry name" value="CheY-like"/>
    <property type="match status" value="2"/>
</dbReference>
<dbReference type="eggNOG" id="KOG1601">
    <property type="taxonomic scope" value="Eukaryota"/>
</dbReference>
<feature type="domain" description="Response regulatory" evidence="5">
    <location>
        <begin position="805"/>
        <end position="920"/>
    </location>
</feature>
<evidence type="ECO:0000313" key="6">
    <source>
        <dbReference type="EMBL" id="CCA73354.1"/>
    </source>
</evidence>
<dbReference type="CDD" id="cd17546">
    <property type="entry name" value="REC_hyHK_CKI1_RcsC-like"/>
    <property type="match status" value="1"/>
</dbReference>
<keyword evidence="6" id="KW-0808">Transferase</keyword>
<evidence type="ECO:0000256" key="2">
    <source>
        <dbReference type="PROSITE-ProRule" id="PRU00169"/>
    </source>
</evidence>
<dbReference type="Pfam" id="PF00512">
    <property type="entry name" value="HisKA"/>
    <property type="match status" value="1"/>
</dbReference>
<gene>
    <name evidence="6" type="ORF">PIIN_07309</name>
</gene>
<dbReference type="PROSITE" id="PS50109">
    <property type="entry name" value="HIS_KIN"/>
    <property type="match status" value="2"/>
</dbReference>
<protein>
    <submittedName>
        <fullName evidence="6">Related to sensory transduction histidine kinase</fullName>
    </submittedName>
</protein>
<dbReference type="InterPro" id="IPR003661">
    <property type="entry name" value="HisK_dim/P_dom"/>
</dbReference>
<dbReference type="Proteomes" id="UP000007148">
    <property type="component" value="Unassembled WGS sequence"/>
</dbReference>
<accession>G4TPV8</accession>
<keyword evidence="7" id="KW-1185">Reference proteome</keyword>
<proteinExistence type="predicted"/>
<feature type="coiled-coil region" evidence="3">
    <location>
        <begin position="1044"/>
        <end position="1071"/>
    </location>
</feature>
<dbReference type="EMBL" id="CAFZ01000219">
    <property type="protein sequence ID" value="CCA73354.1"/>
    <property type="molecule type" value="Genomic_DNA"/>
</dbReference>
<organism evidence="6 7">
    <name type="scientific">Serendipita indica (strain DSM 11827)</name>
    <name type="common">Root endophyte fungus</name>
    <name type="synonym">Piriformospora indica</name>
    <dbReference type="NCBI Taxonomy" id="1109443"/>
    <lineage>
        <taxon>Eukaryota</taxon>
        <taxon>Fungi</taxon>
        <taxon>Dikarya</taxon>
        <taxon>Basidiomycota</taxon>
        <taxon>Agaricomycotina</taxon>
        <taxon>Agaricomycetes</taxon>
        <taxon>Sebacinales</taxon>
        <taxon>Serendipitaceae</taxon>
        <taxon>Serendipita</taxon>
    </lineage>
</organism>
<dbReference type="PRINTS" id="PR00344">
    <property type="entry name" value="BCTRLSENSOR"/>
</dbReference>
<dbReference type="HOGENOM" id="CLU_000445_82_0_1"/>
<dbReference type="SMART" id="SM00387">
    <property type="entry name" value="HATPase_c"/>
    <property type="match status" value="2"/>
</dbReference>
<comment type="caution">
    <text evidence="6">The sequence shown here is derived from an EMBL/GenBank/DDBJ whole genome shotgun (WGS) entry which is preliminary data.</text>
</comment>
<dbReference type="InterPro" id="IPR036097">
    <property type="entry name" value="HisK_dim/P_sf"/>
</dbReference>
<dbReference type="InterPro" id="IPR003594">
    <property type="entry name" value="HATPase_dom"/>
</dbReference>
<name>G4TPV8_SERID</name>
<dbReference type="GO" id="GO:0000155">
    <property type="term" value="F:phosphorelay sensor kinase activity"/>
    <property type="evidence" value="ECO:0007669"/>
    <property type="project" value="InterPro"/>
</dbReference>
<dbReference type="SUPFAM" id="SSF47384">
    <property type="entry name" value="Homodimeric domain of signal transducing histidine kinase"/>
    <property type="match status" value="2"/>
</dbReference>
<dbReference type="eggNOG" id="KOG0519">
    <property type="taxonomic scope" value="Eukaryota"/>
</dbReference>
<dbReference type="PANTHER" id="PTHR43547">
    <property type="entry name" value="TWO-COMPONENT HISTIDINE KINASE"/>
    <property type="match status" value="1"/>
</dbReference>
<dbReference type="CDD" id="cd00130">
    <property type="entry name" value="PAS"/>
    <property type="match status" value="1"/>
</dbReference>
<dbReference type="PANTHER" id="PTHR43547:SF2">
    <property type="entry name" value="HYBRID SIGNAL TRANSDUCTION HISTIDINE KINASE C"/>
    <property type="match status" value="1"/>
</dbReference>
<dbReference type="InterPro" id="IPR036890">
    <property type="entry name" value="HATPase_C_sf"/>
</dbReference>
<dbReference type="Gene3D" id="3.30.565.10">
    <property type="entry name" value="Histidine kinase-like ATPase, C-terminal domain"/>
    <property type="match status" value="2"/>
</dbReference>
<dbReference type="Gene3D" id="1.10.287.130">
    <property type="match status" value="2"/>
</dbReference>
<dbReference type="InterPro" id="IPR004358">
    <property type="entry name" value="Sig_transdc_His_kin-like_C"/>
</dbReference>
<evidence type="ECO:0000313" key="7">
    <source>
        <dbReference type="Proteomes" id="UP000007148"/>
    </source>
</evidence>
<keyword evidence="3" id="KW-0175">Coiled coil</keyword>
<dbReference type="Pfam" id="PF02518">
    <property type="entry name" value="HATPase_c"/>
    <property type="match status" value="2"/>
</dbReference>
<evidence type="ECO:0000259" key="4">
    <source>
        <dbReference type="PROSITE" id="PS50109"/>
    </source>
</evidence>
<dbReference type="STRING" id="1109443.G4TPV8"/>
<keyword evidence="6" id="KW-0418">Kinase</keyword>
<dbReference type="SUPFAM" id="SSF55874">
    <property type="entry name" value="ATPase domain of HSP90 chaperone/DNA topoisomerase II/histidine kinase"/>
    <property type="match status" value="2"/>
</dbReference>
<evidence type="ECO:0000259" key="5">
    <source>
        <dbReference type="PROSITE" id="PS50110"/>
    </source>
</evidence>
<dbReference type="SMART" id="SM00388">
    <property type="entry name" value="HisKA"/>
    <property type="match status" value="2"/>
</dbReference>
<dbReference type="InterPro" id="IPR005467">
    <property type="entry name" value="His_kinase_dom"/>
</dbReference>
<feature type="modified residue" description="4-aspartylphosphate" evidence="2">
    <location>
        <position position="1426"/>
    </location>
</feature>
<dbReference type="InterPro" id="IPR001789">
    <property type="entry name" value="Sig_transdc_resp-reg_receiver"/>
</dbReference>
<dbReference type="OrthoDB" id="60033at2759"/>
<feature type="modified residue" description="4-aspartylphosphate" evidence="2">
    <location>
        <position position="853"/>
    </location>
</feature>
<dbReference type="Pfam" id="PF00072">
    <property type="entry name" value="Response_reg"/>
    <property type="match status" value="2"/>
</dbReference>
<dbReference type="CDD" id="cd00082">
    <property type="entry name" value="HisKA"/>
    <property type="match status" value="2"/>
</dbReference>
<keyword evidence="1 2" id="KW-0597">Phosphoprotein</keyword>
<evidence type="ECO:0000256" key="1">
    <source>
        <dbReference type="ARBA" id="ARBA00022553"/>
    </source>
</evidence>
<dbReference type="SMART" id="SM00448">
    <property type="entry name" value="REC"/>
    <property type="match status" value="2"/>
</dbReference>
<dbReference type="CDD" id="cd17574">
    <property type="entry name" value="REC_OmpR"/>
    <property type="match status" value="1"/>
</dbReference>
<evidence type="ECO:0000256" key="3">
    <source>
        <dbReference type="SAM" id="Coils"/>
    </source>
</evidence>
<dbReference type="InterPro" id="IPR035965">
    <property type="entry name" value="PAS-like_dom_sf"/>
</dbReference>
<sequence length="1502" mass="166708">MLLASLDGGEAIVRYGTWLEASDINTFTVSLQIFWEEEDSTQAGGKITVELELARTIFTTHDGGLFIICTSVPRSKLPTGINTARYMEKGSRKRKKKAFKLHDFPHPIGGSRPISNPTSSTSGSISTGEHLPSMLGGRFGLAEMVARFPWDTSPLGPQKDWDPCLKQAVQLTLTAPYPTATWWGPDLVLIYNDAYAEIAGSKHPRIFGQKGLEAWDELWATLGPALRSCMDGHPVYKKDDLLLMDRLESEDQPLEETYHSWSWTPILGADGSFNGVFNGTHETTSKVLAERRLITLQLLGNRAAIAQNRETFCQAVLSAMEENDKDIPFVALYITEASTKLKESDESSATPQIAGAPHLYPVPSLVSMKLGGAVGVGGDHPAFPPYIEVKINGYASSMASADEDSFMWPFEQAIQGRDPVRVVLPRSISDGIQRRGWGDRVTQAMVIPISSEGDAQPLGAFILGLNTRRALDVDYVKWIDVMRSSVNALLTASIAREEEVRRADHLIELDRAKSSLLSSVSHELRTPLTLIGGPLSDAILEEQNPTIKNKLQTAARNVDRLARLVDSLMDFSRLEAGRLEGRYSPILFGPYVADLASVFRPVIEKAGLGFTVSYDEQETRALFIDQDYMEKIIFNLIGNAFKYTMNGEIFVSVVYRDHDVQLVVRDTGVGIPESDIDRIWERFHRVEATSRSHEGTGIGLSLTKQFVTLHGGTITVTSKIQRKSSSDHGSTFVATFPLGSDHLPAARLVEAGMSGNVRRYARGIVAEAARWRLAGDAVTPSDSDESYTSSDGTKITEFAFEPSDLIIIVDDNQDMLEYIRGIISRYCHIRTASNGQEALVIARKHPPALIISDVMMPIMDGFALVEAIREDPILRLTPIILLTARAADTNRAEGVLSGADDYMPKPFSSKELVARASLQIQLGKRRIELETGFQERTKEVQLLSDLSPSGLFRIDKSGHMLLCNKRYLELSSMQPGEEIDWLRFVHEDYRKKVEETFKESLNTHQDTQVDFVFANGNWVKGMVRCWDFGLVGTITDMSMTRLYEESLTKRAEEAEERRIEAEERRRSQELLVDVTSHELRQPVSAVINCASVVAANLQRTRSVLADCLAHGHSFKVTPELLKQVDEDLESLNAIELCGLAQGHIVNDILTLSRMQLRMLNLQDSTFPLVKEIHQVLSILFNEMKSKGITHKLTFGPSFQNLAVNYVTVDKVRFGQVIINLLSNAIRFSQSSAAKTIDITVDVSRHPPSDDSCRCPVGFPDDMIKFSDEEKTIVYVYLSVRDSGPGLKPKDLEILFQRFQKGTNSEETFGGSGLGLFVSRKICDLLGGRIEVDASSVGNRGSTFRFYVQMKTDRPPLQISETAPATPIASQVPLRVLIAEDNLINRRILDRQLKSNNCVTSLAVNGAEAVELVISAGAEAFDCILMDCEMPVMSGLAATKELRRLELEGQIPSQRIIALTGNARREQIENALQAGMDEVMTKPYRLEELLERMRVRSSGVNHS</sequence>
<reference evidence="6 7" key="1">
    <citation type="journal article" date="2011" name="PLoS Pathog.">
        <title>Endophytic Life Strategies Decoded by Genome and Transcriptome Analyses of the Mutualistic Root Symbiont Piriformospora indica.</title>
        <authorList>
            <person name="Zuccaro A."/>
            <person name="Lahrmann U."/>
            <person name="Guldener U."/>
            <person name="Langen G."/>
            <person name="Pfiffi S."/>
            <person name="Biedenkopf D."/>
            <person name="Wong P."/>
            <person name="Samans B."/>
            <person name="Grimm C."/>
            <person name="Basiewicz M."/>
            <person name="Murat C."/>
            <person name="Martin F."/>
            <person name="Kogel K.H."/>
        </authorList>
    </citation>
    <scope>NUCLEOTIDE SEQUENCE [LARGE SCALE GENOMIC DNA]</scope>
    <source>
        <strain evidence="6 7">DSM 11827</strain>
    </source>
</reference>
<dbReference type="SUPFAM" id="SSF55785">
    <property type="entry name" value="PYP-like sensor domain (PAS domain)"/>
    <property type="match status" value="1"/>
</dbReference>
<dbReference type="OMA" id="FYEMTGH"/>
<feature type="domain" description="Histidine kinase" evidence="4">
    <location>
        <begin position="1074"/>
        <end position="1351"/>
    </location>
</feature>
<feature type="domain" description="Histidine kinase" evidence="4">
    <location>
        <begin position="519"/>
        <end position="740"/>
    </location>
</feature>
<dbReference type="InParanoid" id="G4TPV8"/>
<dbReference type="Gene3D" id="3.30.450.20">
    <property type="entry name" value="PAS domain"/>
    <property type="match status" value="2"/>
</dbReference>